<dbReference type="EMBL" id="CAJVQB010014740">
    <property type="protein sequence ID" value="CAG8770344.1"/>
    <property type="molecule type" value="Genomic_DNA"/>
</dbReference>
<reference evidence="1 2" key="1">
    <citation type="submission" date="2021-06" db="EMBL/GenBank/DDBJ databases">
        <authorList>
            <person name="Kallberg Y."/>
            <person name="Tangrot J."/>
            <person name="Rosling A."/>
        </authorList>
    </citation>
    <scope>NUCLEOTIDE SEQUENCE [LARGE SCALE GENOMIC DNA]</scope>
    <source>
        <strain evidence="1 2">120-4 pot B 10/14</strain>
    </source>
</reference>
<proteinExistence type="predicted"/>
<name>A0ABN7VH15_GIGMA</name>
<organism evidence="1 2">
    <name type="scientific">Gigaspora margarita</name>
    <dbReference type="NCBI Taxonomy" id="4874"/>
    <lineage>
        <taxon>Eukaryota</taxon>
        <taxon>Fungi</taxon>
        <taxon>Fungi incertae sedis</taxon>
        <taxon>Mucoromycota</taxon>
        <taxon>Glomeromycotina</taxon>
        <taxon>Glomeromycetes</taxon>
        <taxon>Diversisporales</taxon>
        <taxon>Gigasporaceae</taxon>
        <taxon>Gigaspora</taxon>
    </lineage>
</organism>
<feature type="non-terminal residue" evidence="1">
    <location>
        <position position="1"/>
    </location>
</feature>
<evidence type="ECO:0000313" key="2">
    <source>
        <dbReference type="Proteomes" id="UP000789901"/>
    </source>
</evidence>
<protein>
    <submittedName>
        <fullName evidence="1">22594_t:CDS:1</fullName>
    </submittedName>
</protein>
<evidence type="ECO:0000313" key="1">
    <source>
        <dbReference type="EMBL" id="CAG8770344.1"/>
    </source>
</evidence>
<dbReference type="Proteomes" id="UP000789901">
    <property type="component" value="Unassembled WGS sequence"/>
</dbReference>
<gene>
    <name evidence="1" type="ORF">GMARGA_LOCUS18448</name>
</gene>
<keyword evidence="2" id="KW-1185">Reference proteome</keyword>
<sequence>KQASVLKVLIRLDFGVVNLISLNSVTLMTRTFLPWLGYSKNKPQKVAASYSCSALQIKE</sequence>
<accession>A0ABN7VH15</accession>
<comment type="caution">
    <text evidence="1">The sequence shown here is derived from an EMBL/GenBank/DDBJ whole genome shotgun (WGS) entry which is preliminary data.</text>
</comment>